<evidence type="ECO:0000256" key="5">
    <source>
        <dbReference type="ARBA" id="ARBA00022692"/>
    </source>
</evidence>
<keyword evidence="6 8" id="KW-1133">Transmembrane helix</keyword>
<evidence type="ECO:0000256" key="2">
    <source>
        <dbReference type="ARBA" id="ARBA00009142"/>
    </source>
</evidence>
<comment type="caution">
    <text evidence="9">The sequence shown here is derived from an EMBL/GenBank/DDBJ whole genome shotgun (WGS) entry which is preliminary data.</text>
</comment>
<keyword evidence="4 8" id="KW-1003">Cell membrane</keyword>
<dbReference type="Proteomes" id="UP001184150">
    <property type="component" value="Unassembled WGS sequence"/>
</dbReference>
<evidence type="ECO:0000256" key="7">
    <source>
        <dbReference type="ARBA" id="ARBA00023136"/>
    </source>
</evidence>
<name>A0ABU1MPK1_9SPHN</name>
<reference evidence="9 10" key="1">
    <citation type="submission" date="2023-07" db="EMBL/GenBank/DDBJ databases">
        <title>Sorghum-associated microbial communities from plants grown in Nebraska, USA.</title>
        <authorList>
            <person name="Schachtman D."/>
        </authorList>
    </citation>
    <scope>NUCLEOTIDE SEQUENCE [LARGE SCALE GENOMIC DNA]</scope>
    <source>
        <strain evidence="9 10">DS1027</strain>
    </source>
</reference>
<dbReference type="InterPro" id="IPR002781">
    <property type="entry name" value="TM_pro_TauE-like"/>
</dbReference>
<dbReference type="RefSeq" id="WP_309805642.1">
    <property type="nucleotide sequence ID" value="NZ_JAVDRD010000007.1"/>
</dbReference>
<keyword evidence="7 8" id="KW-0472">Membrane</keyword>
<dbReference type="InterPro" id="IPR052017">
    <property type="entry name" value="TSUP"/>
</dbReference>
<protein>
    <recommendedName>
        <fullName evidence="8">Probable membrane transporter protein</fullName>
    </recommendedName>
</protein>
<feature type="transmembrane region" description="Helical" evidence="8">
    <location>
        <begin position="34"/>
        <end position="61"/>
    </location>
</feature>
<proteinExistence type="inferred from homology"/>
<organism evidence="9 10">
    <name type="scientific">Novosphingobium capsulatum</name>
    <dbReference type="NCBI Taxonomy" id="13688"/>
    <lineage>
        <taxon>Bacteria</taxon>
        <taxon>Pseudomonadati</taxon>
        <taxon>Pseudomonadota</taxon>
        <taxon>Alphaproteobacteria</taxon>
        <taxon>Sphingomonadales</taxon>
        <taxon>Sphingomonadaceae</taxon>
        <taxon>Novosphingobium</taxon>
    </lineage>
</organism>
<comment type="subcellular location">
    <subcellularLocation>
        <location evidence="1 8">Cell membrane</location>
        <topology evidence="1 8">Multi-pass membrane protein</topology>
    </subcellularLocation>
</comment>
<evidence type="ECO:0000256" key="6">
    <source>
        <dbReference type="ARBA" id="ARBA00022989"/>
    </source>
</evidence>
<evidence type="ECO:0000313" key="10">
    <source>
        <dbReference type="Proteomes" id="UP001184150"/>
    </source>
</evidence>
<feature type="transmembrane region" description="Helical" evidence="8">
    <location>
        <begin position="191"/>
        <end position="209"/>
    </location>
</feature>
<evidence type="ECO:0000256" key="1">
    <source>
        <dbReference type="ARBA" id="ARBA00004651"/>
    </source>
</evidence>
<feature type="transmembrane region" description="Helical" evidence="8">
    <location>
        <begin position="68"/>
        <end position="87"/>
    </location>
</feature>
<dbReference type="PANTHER" id="PTHR30269">
    <property type="entry name" value="TRANSMEMBRANE PROTEIN YFCA"/>
    <property type="match status" value="1"/>
</dbReference>
<evidence type="ECO:0000313" key="9">
    <source>
        <dbReference type="EMBL" id="MDR6511937.1"/>
    </source>
</evidence>
<evidence type="ECO:0000256" key="4">
    <source>
        <dbReference type="ARBA" id="ARBA00022475"/>
    </source>
</evidence>
<keyword evidence="10" id="KW-1185">Reference proteome</keyword>
<keyword evidence="5 8" id="KW-0812">Transmembrane</keyword>
<evidence type="ECO:0000256" key="3">
    <source>
        <dbReference type="ARBA" id="ARBA00022448"/>
    </source>
</evidence>
<accession>A0ABU1MPK1</accession>
<keyword evidence="3" id="KW-0813">Transport</keyword>
<dbReference type="Pfam" id="PF01925">
    <property type="entry name" value="TauE"/>
    <property type="match status" value="1"/>
</dbReference>
<comment type="similarity">
    <text evidence="2 8">Belongs to the 4-toluene sulfonate uptake permease (TSUP) (TC 2.A.102) family.</text>
</comment>
<dbReference type="PANTHER" id="PTHR30269:SF37">
    <property type="entry name" value="MEMBRANE TRANSPORTER PROTEIN"/>
    <property type="match status" value="1"/>
</dbReference>
<evidence type="ECO:0000256" key="8">
    <source>
        <dbReference type="RuleBase" id="RU363041"/>
    </source>
</evidence>
<feature type="transmembrane region" description="Helical" evidence="8">
    <location>
        <begin position="131"/>
        <end position="149"/>
    </location>
</feature>
<feature type="transmembrane region" description="Helical" evidence="8">
    <location>
        <begin position="221"/>
        <end position="240"/>
    </location>
</feature>
<sequence length="358" mass="38914">MIVALVFFCSFLAFVVSAVAGGGAGLVLVPLMRLILPVASIPGALSIGTAVSSLSRIWLFWSRIRWDVVRRFVPTAIPAAALGAWLLTCFEPVYVEFLLGCLLLLNLPALFRRSPTAEIERPLPLGRLPWLGAAAGLLSGFTGAVGVVFNRAYYRMGLDKEEIVATRATNEVLLHLVKIGLYAAFGLLPRSALIAGALIAVAALAASFTARHLVSLMHERIFRRAGLLAMVASGVVMFSLSGTQIMTIHRVWVSYVAPGDEHEIQLYWGGVRRFAFEREDHGSLALERTVARSELPAPVSAILPAIEAAGTIVLIEEVRGDGHYYEIYWRYGNVLHKAEVTPRGTPRHRALAPLLPDS</sequence>
<dbReference type="EMBL" id="JAVDRD010000007">
    <property type="protein sequence ID" value="MDR6511937.1"/>
    <property type="molecule type" value="Genomic_DNA"/>
</dbReference>
<gene>
    <name evidence="9" type="ORF">J2792_002820</name>
</gene>